<dbReference type="EMBL" id="BRYA01000682">
    <property type="protein sequence ID" value="GMI29479.1"/>
    <property type="molecule type" value="Genomic_DNA"/>
</dbReference>
<dbReference type="Proteomes" id="UP001165065">
    <property type="component" value="Unassembled WGS sequence"/>
</dbReference>
<reference evidence="3" key="1">
    <citation type="journal article" date="2023" name="Commun. Biol.">
        <title>Genome analysis of Parmales, the sister group of diatoms, reveals the evolutionary specialization of diatoms from phago-mixotrophs to photoautotrophs.</title>
        <authorList>
            <person name="Ban H."/>
            <person name="Sato S."/>
            <person name="Yoshikawa S."/>
            <person name="Yamada K."/>
            <person name="Nakamura Y."/>
            <person name="Ichinomiya M."/>
            <person name="Sato N."/>
            <person name="Blanc-Mathieu R."/>
            <person name="Endo H."/>
            <person name="Kuwata A."/>
            <person name="Ogata H."/>
        </authorList>
    </citation>
    <scope>NUCLEOTIDE SEQUENCE [LARGE SCALE GENOMIC DNA]</scope>
</reference>
<name>A0A9W7L4N0_9STRA</name>
<keyword evidence="3" id="KW-1185">Reference proteome</keyword>
<evidence type="ECO:0000313" key="2">
    <source>
        <dbReference type="EMBL" id="GMI29479.1"/>
    </source>
</evidence>
<gene>
    <name evidence="2" type="ORF">TrCOL_g6033</name>
</gene>
<proteinExistence type="predicted"/>
<protein>
    <submittedName>
        <fullName evidence="2">Uncharacterized protein</fullName>
    </submittedName>
</protein>
<evidence type="ECO:0000313" key="3">
    <source>
        <dbReference type="Proteomes" id="UP001165065"/>
    </source>
</evidence>
<feature type="region of interest" description="Disordered" evidence="1">
    <location>
        <begin position="567"/>
        <end position="620"/>
    </location>
</feature>
<accession>A0A9W7L4N0</accession>
<comment type="caution">
    <text evidence="2">The sequence shown here is derived from an EMBL/GenBank/DDBJ whole genome shotgun (WGS) entry which is preliminary data.</text>
</comment>
<feature type="compositionally biased region" description="Basic residues" evidence="1">
    <location>
        <begin position="585"/>
        <end position="597"/>
    </location>
</feature>
<feature type="compositionally biased region" description="Basic and acidic residues" evidence="1">
    <location>
        <begin position="575"/>
        <end position="584"/>
    </location>
</feature>
<sequence>MPKGLGKHKKNIKWWYEVIGGSTQKFDSLLKLARAYNLPTEGTDFNRVGTLLRKNGTEAVVPFGDTEFKVQRFEMSASETLAKEAGSRLEENYVLMAQEAKKEGEKSQKSVASVTAKKAKQAQLQPQEKKVAAKPPEDLAAWLANDANTAAFGEAKDTALTLHALSQPFLRASPLALLAHYLNKSHHKGDLNKVLLFDVRRCVSEDSAWTKDRSGTAQYGYNYNWELHRQSFDPDHCWCDGRRIVGSSENLAVVGMGEGNIIQMEPATVRGVFLSAGGTLLAFPALQSMRLHFAGGKMVVDQKGWSVAKENPTMSMVVNFCDHTNEVELHTRAFIEEAEDSGRLGDDTFARLLGEKPVFSLGRTGASRNTLAIDLIPTGCRKNNEKSLQRFSGDTERDVAMRLVIELATKHHLIISRCLILLYPRGFGTVHSDSLFKSDNTKCKVLVKYGGGEFVIQSDDGFFYVISLKKTTATGPASDILKSYTIKDSEDENTVEVSEDEKGDVTASIAAAAPAAATPAAATSAAASAGALSEVKVRVRVGGSVLGKKHLNAVQVSWTYQELQPMMATEEEEQGGEKKGEKKKGEKKKGEKKKGEKKKGGGKGEEDREAKKLKTGQESV</sequence>
<organism evidence="2 3">
    <name type="scientific">Triparma columacea</name>
    <dbReference type="NCBI Taxonomy" id="722753"/>
    <lineage>
        <taxon>Eukaryota</taxon>
        <taxon>Sar</taxon>
        <taxon>Stramenopiles</taxon>
        <taxon>Ochrophyta</taxon>
        <taxon>Bolidophyceae</taxon>
        <taxon>Parmales</taxon>
        <taxon>Triparmaceae</taxon>
        <taxon>Triparma</taxon>
    </lineage>
</organism>
<evidence type="ECO:0000256" key="1">
    <source>
        <dbReference type="SAM" id="MobiDB-lite"/>
    </source>
</evidence>
<dbReference type="AlphaFoldDB" id="A0A9W7L4N0"/>
<feature type="compositionally biased region" description="Basic and acidic residues" evidence="1">
    <location>
        <begin position="598"/>
        <end position="612"/>
    </location>
</feature>